<dbReference type="InterPro" id="IPR036909">
    <property type="entry name" value="Cyt_c-like_dom_sf"/>
</dbReference>
<dbReference type="GO" id="GO:0004130">
    <property type="term" value="F:cytochrome-c peroxidase activity"/>
    <property type="evidence" value="ECO:0007669"/>
    <property type="project" value="TreeGrafter"/>
</dbReference>
<sequence length="416" mass="44436">MRPRLLTTGVALAALLLAGACKPSNLSEGEARVVATLSLAALPLLPADPSNRVADDPAAAALGEALFFDHDLSADGSVSCASCHQPTRRFQDGIARAIGIGEADRRTMPLEGVAWSPWQFWDGRADSLWAQALGPWENPVEHGGNRVALVRQVANAYRDEYEAVFGPLPDLTGLPEDTSPLGSESERAAWAGLTDDERGRVDRVYSNMGKAVAAFERTIAPVMTRFDRFAEAVAAGRRPEGEAALSDLELEGLKLFMGEASCVNCHNGPRFTDDHFHNTGVPAVPGLPPDRGRADAVAKVLADPFNCLGAFSDTTPEQCGEIRFMVRDGEALERAFKTPSLRGVAGRAPYMHAGQIATLEEVVDHYASAPEAPSGRTAIEGFVLTDRGRMALIAFLNTLEPMDGKASHVGQAPQEN</sequence>
<comment type="subcellular location">
    <subcellularLocation>
        <location evidence="1">Periplasm</location>
    </subcellularLocation>
</comment>
<accession>A0A3R9Y5G6</accession>
<dbReference type="EMBL" id="RWKW01000103">
    <property type="protein sequence ID" value="RST83463.1"/>
    <property type="molecule type" value="Genomic_DNA"/>
</dbReference>
<evidence type="ECO:0000256" key="5">
    <source>
        <dbReference type="ARBA" id="ARBA00022764"/>
    </source>
</evidence>
<feature type="domain" description="Cytochrome c" evidence="10">
    <location>
        <begin position="247"/>
        <end position="400"/>
    </location>
</feature>
<proteinExistence type="predicted"/>
<comment type="PTM">
    <text evidence="8">Binds 2 heme groups per subunit.</text>
</comment>
<dbReference type="InterPro" id="IPR051395">
    <property type="entry name" value="Cytochrome_c_Peroxidase/MauG"/>
</dbReference>
<keyword evidence="7 9" id="KW-0408">Iron</keyword>
<dbReference type="AlphaFoldDB" id="A0A3R9Y5G6"/>
<comment type="cofactor">
    <cofactor evidence="8">
        <name>heme</name>
        <dbReference type="ChEBI" id="CHEBI:30413"/>
    </cofactor>
    <text evidence="8">Binds 2 heme groups.</text>
</comment>
<evidence type="ECO:0000256" key="3">
    <source>
        <dbReference type="ARBA" id="ARBA00022723"/>
    </source>
</evidence>
<dbReference type="Proteomes" id="UP000278398">
    <property type="component" value="Unassembled WGS sequence"/>
</dbReference>
<dbReference type="GO" id="GO:0020037">
    <property type="term" value="F:heme binding"/>
    <property type="evidence" value="ECO:0007669"/>
    <property type="project" value="InterPro"/>
</dbReference>
<dbReference type="PANTHER" id="PTHR30600:SF10">
    <property type="entry name" value="BLL6722 PROTEIN"/>
    <property type="match status" value="1"/>
</dbReference>
<evidence type="ECO:0000256" key="7">
    <source>
        <dbReference type="ARBA" id="ARBA00023004"/>
    </source>
</evidence>
<dbReference type="InterPro" id="IPR026259">
    <property type="entry name" value="MauG/Cytc_peroxidase"/>
</dbReference>
<keyword evidence="4" id="KW-0732">Signal</keyword>
<dbReference type="Pfam" id="PF03150">
    <property type="entry name" value="CCP_MauG"/>
    <property type="match status" value="1"/>
</dbReference>
<feature type="binding site" description="covalent" evidence="8">
    <location>
        <position position="262"/>
    </location>
    <ligand>
        <name>heme c</name>
        <dbReference type="ChEBI" id="CHEBI:61717"/>
        <label>2</label>
    </ligand>
</feature>
<feature type="binding site" description="axial binding residue" evidence="9">
    <location>
        <position position="84"/>
    </location>
    <ligand>
        <name>heme c</name>
        <dbReference type="ChEBI" id="CHEBI:61717"/>
        <label>1</label>
    </ligand>
    <ligandPart>
        <name>Fe</name>
        <dbReference type="ChEBI" id="CHEBI:18248"/>
    </ligandPart>
</feature>
<dbReference type="PROSITE" id="PS51007">
    <property type="entry name" value="CYTC"/>
    <property type="match status" value="1"/>
</dbReference>
<evidence type="ECO:0000256" key="1">
    <source>
        <dbReference type="ARBA" id="ARBA00004418"/>
    </source>
</evidence>
<keyword evidence="12" id="KW-1185">Reference proteome</keyword>
<protein>
    <submittedName>
        <fullName evidence="11">Methylamine utilization protein</fullName>
    </submittedName>
</protein>
<dbReference type="OrthoDB" id="9805202at2"/>
<keyword evidence="5" id="KW-0574">Periplasm</keyword>
<dbReference type="PANTHER" id="PTHR30600">
    <property type="entry name" value="CYTOCHROME C PEROXIDASE-RELATED"/>
    <property type="match status" value="1"/>
</dbReference>
<evidence type="ECO:0000256" key="4">
    <source>
        <dbReference type="ARBA" id="ARBA00022729"/>
    </source>
</evidence>
<dbReference type="SUPFAM" id="SSF46626">
    <property type="entry name" value="Cytochrome c"/>
    <property type="match status" value="2"/>
</dbReference>
<dbReference type="PROSITE" id="PS51257">
    <property type="entry name" value="PROKAR_LIPOPROTEIN"/>
    <property type="match status" value="1"/>
</dbReference>
<keyword evidence="2 8" id="KW-0349">Heme</keyword>
<dbReference type="RefSeq" id="WP_126702172.1">
    <property type="nucleotide sequence ID" value="NZ_RWKW01000103.1"/>
</dbReference>
<feature type="binding site" description="covalent" evidence="8">
    <location>
        <position position="80"/>
    </location>
    <ligand>
        <name>heme c</name>
        <dbReference type="ChEBI" id="CHEBI:61717"/>
        <label>1</label>
    </ligand>
</feature>
<evidence type="ECO:0000259" key="10">
    <source>
        <dbReference type="PROSITE" id="PS51007"/>
    </source>
</evidence>
<dbReference type="GO" id="GO:0042597">
    <property type="term" value="C:periplasmic space"/>
    <property type="evidence" value="ECO:0007669"/>
    <property type="project" value="UniProtKB-SubCell"/>
</dbReference>
<dbReference type="Gene3D" id="1.10.760.10">
    <property type="entry name" value="Cytochrome c-like domain"/>
    <property type="match status" value="2"/>
</dbReference>
<dbReference type="InterPro" id="IPR009056">
    <property type="entry name" value="Cyt_c-like_dom"/>
</dbReference>
<dbReference type="GO" id="GO:0046872">
    <property type="term" value="F:metal ion binding"/>
    <property type="evidence" value="ECO:0007669"/>
    <property type="project" value="UniProtKB-KW"/>
</dbReference>
<feature type="binding site" description="covalent" evidence="8">
    <location>
        <position position="265"/>
    </location>
    <ligand>
        <name>heme c</name>
        <dbReference type="ChEBI" id="CHEBI:61717"/>
        <label>2</label>
    </ligand>
</feature>
<evidence type="ECO:0000256" key="8">
    <source>
        <dbReference type="PIRSR" id="PIRSR000294-1"/>
    </source>
</evidence>
<feature type="binding site" description="covalent" evidence="8">
    <location>
        <position position="83"/>
    </location>
    <ligand>
        <name>heme c</name>
        <dbReference type="ChEBI" id="CHEBI:61717"/>
        <label>1</label>
    </ligand>
</feature>
<comment type="caution">
    <text evidence="11">The sequence shown here is derived from an EMBL/GenBank/DDBJ whole genome shotgun (WGS) entry which is preliminary data.</text>
</comment>
<gene>
    <name evidence="11" type="ORF">EJC49_22495</name>
</gene>
<dbReference type="GO" id="GO:0009055">
    <property type="term" value="F:electron transfer activity"/>
    <property type="evidence" value="ECO:0007669"/>
    <property type="project" value="InterPro"/>
</dbReference>
<dbReference type="PIRSF" id="PIRSF000294">
    <property type="entry name" value="Cytochrome-c_peroxidase"/>
    <property type="match status" value="1"/>
</dbReference>
<keyword evidence="3 9" id="KW-0479">Metal-binding</keyword>
<evidence type="ECO:0000313" key="11">
    <source>
        <dbReference type="EMBL" id="RST83463.1"/>
    </source>
</evidence>
<evidence type="ECO:0000313" key="12">
    <source>
        <dbReference type="Proteomes" id="UP000278398"/>
    </source>
</evidence>
<reference evidence="11 12" key="1">
    <citation type="submission" date="2018-12" db="EMBL/GenBank/DDBJ databases">
        <title>Mesorhizobium carbonis sp. nov., isolated from coal mine water.</title>
        <authorList>
            <person name="Xin W."/>
            <person name="Xu Z."/>
            <person name="Xiang F."/>
            <person name="Zhang J."/>
            <person name="Xi L."/>
            <person name="Liu J."/>
        </authorList>
    </citation>
    <scope>NUCLEOTIDE SEQUENCE [LARGE SCALE GENOMIC DNA]</scope>
    <source>
        <strain evidence="11 12">B2.3</strain>
    </source>
</reference>
<feature type="binding site" description="axial binding residue" evidence="9">
    <location>
        <position position="266"/>
    </location>
    <ligand>
        <name>heme c</name>
        <dbReference type="ChEBI" id="CHEBI:61717"/>
        <label>2</label>
    </ligand>
    <ligandPart>
        <name>Fe</name>
        <dbReference type="ChEBI" id="CHEBI:18248"/>
    </ligandPart>
</feature>
<organism evidence="11 12">
    <name type="scientific">Aquibium carbonis</name>
    <dbReference type="NCBI Taxonomy" id="2495581"/>
    <lineage>
        <taxon>Bacteria</taxon>
        <taxon>Pseudomonadati</taxon>
        <taxon>Pseudomonadota</taxon>
        <taxon>Alphaproteobacteria</taxon>
        <taxon>Hyphomicrobiales</taxon>
        <taxon>Phyllobacteriaceae</taxon>
        <taxon>Aquibium</taxon>
    </lineage>
</organism>
<keyword evidence="6" id="KW-0560">Oxidoreductase</keyword>
<name>A0A3R9Y5G6_9HYPH</name>
<evidence type="ECO:0000256" key="6">
    <source>
        <dbReference type="ARBA" id="ARBA00023002"/>
    </source>
</evidence>
<evidence type="ECO:0000256" key="2">
    <source>
        <dbReference type="ARBA" id="ARBA00022617"/>
    </source>
</evidence>
<dbReference type="InterPro" id="IPR004852">
    <property type="entry name" value="Di-haem_cyt_c_peroxidsae"/>
</dbReference>
<evidence type="ECO:0000256" key="9">
    <source>
        <dbReference type="PIRSR" id="PIRSR000294-2"/>
    </source>
</evidence>